<feature type="region of interest" description="Disordered" evidence="2">
    <location>
        <begin position="971"/>
        <end position="1014"/>
    </location>
</feature>
<feature type="compositionally biased region" description="Basic and acidic residues" evidence="2">
    <location>
        <begin position="2192"/>
        <end position="2202"/>
    </location>
</feature>
<feature type="region of interest" description="Disordered" evidence="2">
    <location>
        <begin position="1712"/>
        <end position="1739"/>
    </location>
</feature>
<keyword evidence="3" id="KW-0472">Membrane</keyword>
<dbReference type="InterPro" id="IPR021109">
    <property type="entry name" value="Peptidase_aspartic_dom_sf"/>
</dbReference>
<dbReference type="PROSITE" id="PS00141">
    <property type="entry name" value="ASP_PROTEASE"/>
    <property type="match status" value="1"/>
</dbReference>
<name>A0ABD2LX71_9BILA</name>
<dbReference type="Pfam" id="PF24664">
    <property type="entry name" value="Monjiviricetes_fusion"/>
    <property type="match status" value="1"/>
</dbReference>
<feature type="region of interest" description="Disordered" evidence="2">
    <location>
        <begin position="247"/>
        <end position="317"/>
    </location>
</feature>
<keyword evidence="6" id="KW-1185">Reference proteome</keyword>
<dbReference type="PANTHER" id="PTHR46528">
    <property type="entry name" value="PROTEIN SON"/>
    <property type="match status" value="1"/>
</dbReference>
<feature type="compositionally biased region" description="Basic and acidic residues" evidence="2">
    <location>
        <begin position="2258"/>
        <end position="2283"/>
    </location>
</feature>
<accession>A0ABD2LX71</accession>
<keyword evidence="3" id="KW-0812">Transmembrane</keyword>
<dbReference type="EMBL" id="JBICBT010000229">
    <property type="protein sequence ID" value="KAL3119836.1"/>
    <property type="molecule type" value="Genomic_DNA"/>
</dbReference>
<feature type="compositionally biased region" description="Basic and acidic residues" evidence="2">
    <location>
        <begin position="2354"/>
        <end position="2367"/>
    </location>
</feature>
<sequence length="2456" mass="279691">MDLDALRRRIVTLEREMHESGGTRSGLPMPTTFDGTTDLQDYLKSFNLIATAHNWTPARCVQVLPLFLRGSARAIYEGIGSDIKDNWRSLIDAMADKLKQMSPSLTARQKLAQRKQLTGESLEEFAQAIRNLVLRAYPDNSLEMDLGNLVLGALENDVKHANEARLRQFRSEIARDFFRANMAPRLKERVMYMEEPQTLEEAVAQARRVEQVQGNLADDMWKNTQDAKAEVALAEVNAVRTELNEIREQQQRTRENQGQNQREWQNQNNSWRGNNTEGQNQQNFWRGNNAEGQNQPNFWRGNHEFRPIRRGNFTPRGFTGYPRGLNTYRGGFNPRGANANFTPLGSNFQGANNNGNFQPNFNQTQNWPRGRGPIGPNRGRGGSDADRGRTGWRVNEVNFPFICLMTIMAAMFLPADGQYQLCPSKPTEGITVTMSFPEEQNCTLPVERPPLTVKSNLYIPIRIPRVFPAFKCWNVTTVTCTESFLRIMTLDHPDKKIEAEASVEDCQASIHHSPMNRVSETRWESLAPIRKEYGWYGVNCFNNVQTVIEEGKAGILDGKRLITSWGDSLKIDKSLGEDGSWIRLPGAVELLMWKIPSDEFWHSHFVIGPVITEIWPKKAVIVDELQYTFPISRNQERKFPVFGVPDDALKTDNNVYVHVIGKVNSTKRARQRRETVSLKPGQRKPNVPRMEPTRRPNLRRGQIAEIATTTRPIATTNIPSTTRPIATTHIPSTIPTIATTHIPPTTRPIATTHIPPTTRPIATTHIPPTTRPIATTHIPPTTRPIATTHIPPTTRPIATTHIPPTTRPIATTHIPPTTRPIATTHIPPTTRPIATTHIPPTTRPIATTHIPPTTRPIATTHTLPTTRPIVTTRIPPTIRPISTTHIPSTTRPIATTQIPPIIRPITTNIPPITRPISTTPTTPIQMTTKFISTTSPPTTLYPNTTSNADDTTVTESYQSILDELKGLAEQANEEDTLLSPPVKVTPTPFTLPDEPNEESPTTVVTKREIPDDDESEKLWKEENLDHENSRLNYLGWKTHRTNIQNAREKWMSDCHERNNALSIAKALARQMPEDAARSLYKRDDITAFWTRSSQLDQKWSIALCKQLKAEDVLWDQKIGGKCFRELPVVVARRTLFVKPGTRDLSYNGTQTHCDEQGNNPWATDFNNNDTELQQANSKHRFISKQQTNFQNPLIFFTHGSIFESEQARLEQNLKELTRRITRPELDFPDIGTVDINQTEIHGRTVTDIFSIGEILVEKMQKEGESFRKKAEETIEKGKAWMEDPIGIIKYIKWILITIAIILLLVGCTALLWKIKIYSTLLLAPIHLLQSLINTLTNCFNSGRRLAEQVRYPIVMEVELQDRTKPSAPPEEPLLDQKAYVLNYLPNICQIEQTKRKKKRCYVNFFMNGVKTKALFDTGADITYIGHSTAQRCFMMVRKGDYPQARAANSTPIRFIGSAIANIKLGDFEGKFPILVSEDDSCPCTAIIGTDLMDFVSERGEEEIGLNFKRGLVRVGNMQLPMIAAVSIEKQPIEVQLIETQTLPPLSDSLVWGKINRSLGPDEVFITVEREHDYFPMRVGKCLTSPGSTRIVPLRLLNFGNSVIKVYEGSRLAWLEPIADGTEINALKEDEKEKPEMIMTDEEWIKFKLESDKISPEADWTDQTLEFPKKEEPVTPILERIPLNDTLQIRELEPDGQPFTVHMDQCKPYFTNEEAEQDTETAENEKPKHKNGNKKLGDTKLEESDEEMLEGETIVACISEGNALDQPTNKEEMEIPHQIEIRLDGTNFFAHLSTSNFPEASTISGNLIKNDWEIFEDEDKYVIMWIFGENFKLRISNGCDKVLFGTGVRELLKNSGNLTMEDGKVFCYERFIDQQNRIFAQPIIPDVWITLRDHNPARQTNSFNPFYETAEPQNLPSFSPFNRTFDSISHHTHIINSANLQQKMSRFDSLLTHSNRSTSKNSSPTPPAILISSDSDSEGESDEQQQQQKRDNKSEPRPYAPVLTPFSVDQVQVIHPDQVEMYKKDYRLAEIDRQIQLMIDAKAKIQAEEEEEEQIKERRARSEKAKNERKKKEKEQMKAKSEAKRKEAEEKAKEKAKAEKEEWKRALRRPATTPEEKARKEAENKARMEAEEAARKELEEEARKEAEEKAKKEAEEKAQKEADEKAQKEAEEKAKKDEEEKKKSEKQQQNVGKRAEEKGEETVIARGIKKRRLTEEEKEKKQNMEKMEEVHREIREIVKQAEEDAKKREIREKIEKLTAKLSGEEDGKRGEKDTEALEREREAFENPPAPPKDRLPFYASTVARFECQSDLDSAPRSDRERSCLGSSGKRLFKNTLKSAVQAVHEKPCIPPEGLGLRRRESAMEEAPRGRRPTPVPGQRQLEKSPIRKNNSYLKRALTLEKPEETIYKIRKLLLEAADRLSELADLLYPYEGGQKTKKEDKETVEENLGMGCSSSFM</sequence>
<feature type="domain" description="Peptidase A2" evidence="4">
    <location>
        <begin position="1411"/>
        <end position="1424"/>
    </location>
</feature>
<dbReference type="Gene3D" id="2.40.70.10">
    <property type="entry name" value="Acid Proteases"/>
    <property type="match status" value="1"/>
</dbReference>
<dbReference type="CDD" id="cd00303">
    <property type="entry name" value="retropepsin_like"/>
    <property type="match status" value="1"/>
</dbReference>
<feature type="region of interest" description="Disordered" evidence="2">
    <location>
        <begin position="736"/>
        <end position="860"/>
    </location>
</feature>
<feature type="region of interest" description="Disordered" evidence="2">
    <location>
        <begin position="2258"/>
        <end position="2296"/>
    </location>
</feature>
<feature type="compositionally biased region" description="Basic and acidic residues" evidence="2">
    <location>
        <begin position="2212"/>
        <end position="2228"/>
    </location>
</feature>
<feature type="region of interest" description="Disordered" evidence="2">
    <location>
        <begin position="2435"/>
        <end position="2456"/>
    </location>
</feature>
<reference evidence="5 6" key="1">
    <citation type="submission" date="2024-10" db="EMBL/GenBank/DDBJ databases">
        <authorList>
            <person name="Kim D."/>
        </authorList>
    </citation>
    <scope>NUCLEOTIDE SEQUENCE [LARGE SCALE GENOMIC DNA]</scope>
    <source>
        <strain evidence="5">BH-2024</strain>
    </source>
</reference>
<evidence type="ECO:0000313" key="5">
    <source>
        <dbReference type="EMBL" id="KAL3119836.1"/>
    </source>
</evidence>
<feature type="compositionally biased region" description="Polar residues" evidence="2">
    <location>
        <begin position="1951"/>
        <end position="1962"/>
    </location>
</feature>
<dbReference type="PANTHER" id="PTHR46528:SF1">
    <property type="entry name" value="PROTEIN SON"/>
    <property type="match status" value="1"/>
</dbReference>
<feature type="region of interest" description="Disordered" evidence="2">
    <location>
        <begin position="2348"/>
        <end position="2386"/>
    </location>
</feature>
<dbReference type="GO" id="GO:0016787">
    <property type="term" value="F:hydrolase activity"/>
    <property type="evidence" value="ECO:0007669"/>
    <property type="project" value="UniProtKB-KW"/>
</dbReference>
<evidence type="ECO:0000256" key="1">
    <source>
        <dbReference type="ARBA" id="ARBA00022801"/>
    </source>
</evidence>
<feature type="transmembrane region" description="Helical" evidence="3">
    <location>
        <begin position="1290"/>
        <end position="1312"/>
    </location>
</feature>
<comment type="caution">
    <text evidence="5">The sequence shown here is derived from an EMBL/GenBank/DDBJ whole genome shotgun (WGS) entry which is preliminary data.</text>
</comment>
<dbReference type="Pfam" id="PF13975">
    <property type="entry name" value="gag-asp_proteas"/>
    <property type="match status" value="1"/>
</dbReference>
<feature type="compositionally biased region" description="Basic and acidic residues" evidence="2">
    <location>
        <begin position="2113"/>
        <end position="2185"/>
    </location>
</feature>
<dbReference type="InterPro" id="IPR032922">
    <property type="entry name" value="SON"/>
</dbReference>
<dbReference type="SUPFAM" id="SSF50630">
    <property type="entry name" value="Acid proteases"/>
    <property type="match status" value="1"/>
</dbReference>
<evidence type="ECO:0000256" key="3">
    <source>
        <dbReference type="SAM" id="Phobius"/>
    </source>
</evidence>
<keyword evidence="3" id="KW-1133">Transmembrane helix</keyword>
<feature type="region of interest" description="Disordered" evidence="2">
    <location>
        <begin position="363"/>
        <end position="389"/>
    </location>
</feature>
<feature type="region of interest" description="Disordered" evidence="2">
    <location>
        <begin position="1951"/>
        <end position="2003"/>
    </location>
</feature>
<dbReference type="Proteomes" id="UP001620626">
    <property type="component" value="Unassembled WGS sequence"/>
</dbReference>
<protein>
    <recommendedName>
        <fullName evidence="4">Peptidase A2 domain-containing protein</fullName>
    </recommendedName>
</protein>
<gene>
    <name evidence="5" type="ORF">niasHT_005896</name>
</gene>
<feature type="compositionally biased region" description="Basic and acidic residues" evidence="2">
    <location>
        <begin position="2054"/>
        <end position="2065"/>
    </location>
</feature>
<feature type="region of interest" description="Disordered" evidence="2">
    <location>
        <begin position="2044"/>
        <end position="2228"/>
    </location>
</feature>
<dbReference type="InterPro" id="IPR001995">
    <property type="entry name" value="Peptidase_A2_cat"/>
</dbReference>
<dbReference type="InterPro" id="IPR001969">
    <property type="entry name" value="Aspartic_peptidase_AS"/>
</dbReference>
<organism evidence="5 6">
    <name type="scientific">Heterodera trifolii</name>
    <dbReference type="NCBI Taxonomy" id="157864"/>
    <lineage>
        <taxon>Eukaryota</taxon>
        <taxon>Metazoa</taxon>
        <taxon>Ecdysozoa</taxon>
        <taxon>Nematoda</taxon>
        <taxon>Chromadorea</taxon>
        <taxon>Rhabditida</taxon>
        <taxon>Tylenchina</taxon>
        <taxon>Tylenchomorpha</taxon>
        <taxon>Tylenchoidea</taxon>
        <taxon>Heteroderidae</taxon>
        <taxon>Heteroderinae</taxon>
        <taxon>Heterodera</taxon>
    </lineage>
</organism>
<feature type="compositionally biased region" description="Acidic residues" evidence="2">
    <location>
        <begin position="1712"/>
        <end position="1721"/>
    </location>
</feature>
<evidence type="ECO:0000259" key="4">
    <source>
        <dbReference type="PROSITE" id="PS50175"/>
    </source>
</evidence>
<feature type="transmembrane region" description="Helical" evidence="3">
    <location>
        <begin position="1319"/>
        <end position="1336"/>
    </location>
</feature>
<evidence type="ECO:0000313" key="6">
    <source>
        <dbReference type="Proteomes" id="UP001620626"/>
    </source>
</evidence>
<dbReference type="PROSITE" id="PS50175">
    <property type="entry name" value="ASP_PROT_RETROV"/>
    <property type="match status" value="1"/>
</dbReference>
<feature type="compositionally biased region" description="Polar residues" evidence="2">
    <location>
        <begin position="256"/>
        <end position="297"/>
    </location>
</feature>
<evidence type="ECO:0000256" key="2">
    <source>
        <dbReference type="SAM" id="MobiDB-lite"/>
    </source>
</evidence>
<feature type="compositionally biased region" description="Basic and acidic residues" evidence="2">
    <location>
        <begin position="2072"/>
        <end position="2104"/>
    </location>
</feature>
<feature type="compositionally biased region" description="Low complexity" evidence="2">
    <location>
        <begin position="363"/>
        <end position="377"/>
    </location>
</feature>
<proteinExistence type="predicted"/>
<feature type="region of interest" description="Disordered" evidence="2">
    <location>
        <begin position="668"/>
        <end position="697"/>
    </location>
</feature>
<keyword evidence="1" id="KW-0378">Hydrolase</keyword>